<dbReference type="SUPFAM" id="SSF102114">
    <property type="entry name" value="Radical SAM enzymes"/>
    <property type="match status" value="1"/>
</dbReference>
<reference evidence="8 9" key="1">
    <citation type="submission" date="2015-12" db="EMBL/GenBank/DDBJ databases">
        <title>Nitrous oxide reduction kinetics distinguish bacteria harboring typical versus atypical NosZ.</title>
        <authorList>
            <person name="Yoon S."/>
            <person name="Nissen S."/>
            <person name="Park D."/>
            <person name="Sanford R.A."/>
            <person name="Loeffler F.E."/>
        </authorList>
    </citation>
    <scope>NUCLEOTIDE SEQUENCE [LARGE SCALE GENOMIC DNA]</scope>
    <source>
        <strain evidence="8 9">ATCC BAA-841</strain>
    </source>
</reference>
<dbReference type="Gene3D" id="3.80.30.20">
    <property type="entry name" value="tm_1862 like domain"/>
    <property type="match status" value="1"/>
</dbReference>
<organism evidence="8 9">
    <name type="scientific">Dechloromonas denitrificans</name>
    <dbReference type="NCBI Taxonomy" id="281362"/>
    <lineage>
        <taxon>Bacteria</taxon>
        <taxon>Pseudomonadati</taxon>
        <taxon>Pseudomonadota</taxon>
        <taxon>Betaproteobacteria</taxon>
        <taxon>Rhodocyclales</taxon>
        <taxon>Azonexaceae</taxon>
        <taxon>Dechloromonas</taxon>
    </lineage>
</organism>
<dbReference type="PROSITE" id="PS51918">
    <property type="entry name" value="RADICAL_SAM"/>
    <property type="match status" value="1"/>
</dbReference>
<keyword evidence="5" id="KW-0411">Iron-sulfur</keyword>
<dbReference type="PROSITE" id="PS51332">
    <property type="entry name" value="B12_BINDING"/>
    <property type="match status" value="1"/>
</dbReference>
<dbReference type="InterPro" id="IPR007197">
    <property type="entry name" value="rSAM"/>
</dbReference>
<comment type="cofactor">
    <cofactor evidence="1">
        <name>[4Fe-4S] cluster</name>
        <dbReference type="ChEBI" id="CHEBI:49883"/>
    </cofactor>
</comment>
<evidence type="ECO:0000256" key="5">
    <source>
        <dbReference type="ARBA" id="ARBA00023014"/>
    </source>
</evidence>
<proteinExistence type="predicted"/>
<evidence type="ECO:0000256" key="3">
    <source>
        <dbReference type="ARBA" id="ARBA00022723"/>
    </source>
</evidence>
<dbReference type="PANTHER" id="PTHR43409:SF16">
    <property type="entry name" value="SLR0320 PROTEIN"/>
    <property type="match status" value="1"/>
</dbReference>
<dbReference type="InterPro" id="IPR006158">
    <property type="entry name" value="Cobalamin-bd"/>
</dbReference>
<evidence type="ECO:0000259" key="6">
    <source>
        <dbReference type="PROSITE" id="PS51332"/>
    </source>
</evidence>
<dbReference type="InterPro" id="IPR034466">
    <property type="entry name" value="Methyltransferase_Class_B"/>
</dbReference>
<keyword evidence="9" id="KW-1185">Reference proteome</keyword>
<dbReference type="PANTHER" id="PTHR43409">
    <property type="entry name" value="ANAEROBIC MAGNESIUM-PROTOPORPHYRIN IX MONOMETHYL ESTER CYCLASE-RELATED"/>
    <property type="match status" value="1"/>
</dbReference>
<evidence type="ECO:0000256" key="1">
    <source>
        <dbReference type="ARBA" id="ARBA00001966"/>
    </source>
</evidence>
<dbReference type="Pfam" id="PF04055">
    <property type="entry name" value="Radical_SAM"/>
    <property type="match status" value="1"/>
</dbReference>
<dbReference type="CDD" id="cd02068">
    <property type="entry name" value="radical_SAM_B12_BD"/>
    <property type="match status" value="1"/>
</dbReference>
<dbReference type="EMBL" id="LODL01000035">
    <property type="protein sequence ID" value="KXB29613.1"/>
    <property type="molecule type" value="Genomic_DNA"/>
</dbReference>
<dbReference type="SFLD" id="SFLDG01123">
    <property type="entry name" value="methyltransferase_(Class_B)"/>
    <property type="match status" value="1"/>
</dbReference>
<dbReference type="InterPro" id="IPR058240">
    <property type="entry name" value="rSAM_sf"/>
</dbReference>
<keyword evidence="4" id="KW-0408">Iron</keyword>
<comment type="caution">
    <text evidence="8">The sequence shown here is derived from an EMBL/GenBank/DDBJ whole genome shotgun (WGS) entry which is preliminary data.</text>
</comment>
<dbReference type="RefSeq" id="WP_066885574.1">
    <property type="nucleotide sequence ID" value="NZ_LODL01000035.1"/>
</dbReference>
<dbReference type="Pfam" id="PF02310">
    <property type="entry name" value="B12-binding"/>
    <property type="match status" value="1"/>
</dbReference>
<dbReference type="GO" id="GO:0005829">
    <property type="term" value="C:cytosol"/>
    <property type="evidence" value="ECO:0007669"/>
    <property type="project" value="TreeGrafter"/>
</dbReference>
<evidence type="ECO:0000313" key="8">
    <source>
        <dbReference type="EMBL" id="KXB29613.1"/>
    </source>
</evidence>
<sequence length="548" mass="62170">MRITLVHPAGFNFVPGQPDFSVLANRMAPIGIMQLASWLEKFGHSVQLHDCLGPYAPPTIAENAEIVLATEPEMVGFSATTSGFMDAFEIAAYIRQRRPEIKITFGNVHVSSIGAPILEQFPEIDYLVIGEGEGAFLDLADGKPLKEIGNLIYRDETGKIRINPRRDRILDLDELPFPAYEKLAGFPHAYHLPLFAYEKRHGATMITSRGCPYTCSFCDRTVFERLYKTNSAQYTYDHMKYLRDNFGVYHINMYDDLFTAKKQRVMDLCQLLIDKPLGIQWNCAIRTGHTSDEMLAKLKQAGVLMVSMGIESADPGMMERHKAGVTLDAVRDTVRQIHAAGMRAKGLFIFGMPGETPETVKVTSDFILSLELDEMNMTKFSPLHGAPIWDECVSGVSGEMIEDWRLMNCLNFVFLPHGFKSREEMDALYNWHVKRFYNSKGYHRRFAKRLWAHRWSLWHVLKHLPETIAAARYFSANKEQLEKAKREFTLHPRQPVGLQPFLSPELQVDNIVSMSPIKLSRREVMKTVLSAVEEGSACCTPPELQAAV</sequence>
<keyword evidence="2" id="KW-0949">S-adenosyl-L-methionine</keyword>
<dbReference type="GO" id="GO:0003824">
    <property type="term" value="F:catalytic activity"/>
    <property type="evidence" value="ECO:0007669"/>
    <property type="project" value="InterPro"/>
</dbReference>
<feature type="domain" description="B12-binding" evidence="6">
    <location>
        <begin position="15"/>
        <end position="150"/>
    </location>
</feature>
<dbReference type="Gene3D" id="3.40.50.280">
    <property type="entry name" value="Cobalamin-binding domain"/>
    <property type="match status" value="1"/>
</dbReference>
<dbReference type="InterPro" id="IPR023404">
    <property type="entry name" value="rSAM_horseshoe"/>
</dbReference>
<evidence type="ECO:0000259" key="7">
    <source>
        <dbReference type="PROSITE" id="PS51918"/>
    </source>
</evidence>
<keyword evidence="3" id="KW-0479">Metal-binding</keyword>
<dbReference type="SMART" id="SM00729">
    <property type="entry name" value="Elp3"/>
    <property type="match status" value="1"/>
</dbReference>
<feature type="domain" description="Radical SAM core" evidence="7">
    <location>
        <begin position="197"/>
        <end position="411"/>
    </location>
</feature>
<dbReference type="GO" id="GO:0046872">
    <property type="term" value="F:metal ion binding"/>
    <property type="evidence" value="ECO:0007669"/>
    <property type="project" value="UniProtKB-KW"/>
</dbReference>
<dbReference type="SFLD" id="SFLDS00029">
    <property type="entry name" value="Radical_SAM"/>
    <property type="match status" value="1"/>
</dbReference>
<dbReference type="AlphaFoldDB" id="A0A133XFB1"/>
<evidence type="ECO:0000256" key="4">
    <source>
        <dbReference type="ARBA" id="ARBA00023004"/>
    </source>
</evidence>
<dbReference type="Proteomes" id="UP000070186">
    <property type="component" value="Unassembled WGS sequence"/>
</dbReference>
<dbReference type="InterPro" id="IPR006638">
    <property type="entry name" value="Elp3/MiaA/NifB-like_rSAM"/>
</dbReference>
<dbReference type="InterPro" id="IPR051198">
    <property type="entry name" value="BchE-like"/>
</dbReference>
<dbReference type="STRING" id="281362.AT959_16875"/>
<dbReference type="CDD" id="cd01335">
    <property type="entry name" value="Radical_SAM"/>
    <property type="match status" value="1"/>
</dbReference>
<protein>
    <submittedName>
        <fullName evidence="8">Cobalamin-binding protein</fullName>
    </submittedName>
</protein>
<gene>
    <name evidence="8" type="ORF">AT959_16875</name>
</gene>
<dbReference type="GO" id="GO:0031419">
    <property type="term" value="F:cobalamin binding"/>
    <property type="evidence" value="ECO:0007669"/>
    <property type="project" value="InterPro"/>
</dbReference>
<dbReference type="GO" id="GO:0051539">
    <property type="term" value="F:4 iron, 4 sulfur cluster binding"/>
    <property type="evidence" value="ECO:0007669"/>
    <property type="project" value="UniProtKB-KW"/>
</dbReference>
<dbReference type="SFLD" id="SFLDG01082">
    <property type="entry name" value="B12-binding_domain_containing"/>
    <property type="match status" value="1"/>
</dbReference>
<evidence type="ECO:0000313" key="9">
    <source>
        <dbReference type="Proteomes" id="UP000070186"/>
    </source>
</evidence>
<name>A0A133XFB1_9RHOO</name>
<accession>A0A133XFB1</accession>
<evidence type="ECO:0000256" key="2">
    <source>
        <dbReference type="ARBA" id="ARBA00022691"/>
    </source>
</evidence>